<proteinExistence type="predicted"/>
<dbReference type="EnsemblMetazoa" id="CLYHEMT012388.1">
    <property type="protein sequence ID" value="CLYHEMP012388.1"/>
    <property type="gene ID" value="CLYHEMG012388"/>
</dbReference>
<organism evidence="1 2">
    <name type="scientific">Clytia hemisphaerica</name>
    <dbReference type="NCBI Taxonomy" id="252671"/>
    <lineage>
        <taxon>Eukaryota</taxon>
        <taxon>Metazoa</taxon>
        <taxon>Cnidaria</taxon>
        <taxon>Hydrozoa</taxon>
        <taxon>Hydroidolina</taxon>
        <taxon>Leptothecata</taxon>
        <taxon>Obeliida</taxon>
        <taxon>Clytiidae</taxon>
        <taxon>Clytia</taxon>
    </lineage>
</organism>
<evidence type="ECO:0000313" key="2">
    <source>
        <dbReference type="Proteomes" id="UP000594262"/>
    </source>
</evidence>
<name>A0A7M5V6T5_9CNID</name>
<evidence type="ECO:0000313" key="1">
    <source>
        <dbReference type="EnsemblMetazoa" id="CLYHEMP012388.1"/>
    </source>
</evidence>
<dbReference type="Proteomes" id="UP000594262">
    <property type="component" value="Unplaced"/>
</dbReference>
<keyword evidence="2" id="KW-1185">Reference proteome</keyword>
<reference evidence="1" key="1">
    <citation type="submission" date="2021-01" db="UniProtKB">
        <authorList>
            <consortium name="EnsemblMetazoa"/>
        </authorList>
    </citation>
    <scope>IDENTIFICATION</scope>
</reference>
<sequence>FFDRNLHETGGPGIQVKVKELKKCTNTCNILIALDGSCGRGYLFHNTNGRFQEEDYMFVSPIKSGTMVFTDIRDLNVRPNVAMSNTLELFQGNDDQATQAIRWLRHFRGVQCQKAGALLSEYNLRFW</sequence>
<dbReference type="AlphaFoldDB" id="A0A7M5V6T5"/>
<protein>
    <submittedName>
        <fullName evidence="1">Uncharacterized protein</fullName>
    </submittedName>
</protein>
<accession>A0A7M5V6T5</accession>